<dbReference type="Gene3D" id="3.30.40.10">
    <property type="entry name" value="Zinc/RING finger domain, C3HC4 (zinc finger)"/>
    <property type="match status" value="3"/>
</dbReference>
<reference evidence="16 17" key="1">
    <citation type="journal article" date="2018" name="Sci. Rep.">
        <title>Genomic signatures of local adaptation to the degree of environmental predictability in rotifers.</title>
        <authorList>
            <person name="Franch-Gras L."/>
            <person name="Hahn C."/>
            <person name="Garcia-Roger E.M."/>
            <person name="Carmona M.J."/>
            <person name="Serra M."/>
            <person name="Gomez A."/>
        </authorList>
    </citation>
    <scope>NUCLEOTIDE SEQUENCE [LARGE SCALE GENOMIC DNA]</scope>
    <source>
        <strain evidence="16">HYR1</strain>
    </source>
</reference>
<dbReference type="GO" id="GO:0006338">
    <property type="term" value="P:chromatin remodeling"/>
    <property type="evidence" value="ECO:0007669"/>
    <property type="project" value="UniProtKB-ARBA"/>
</dbReference>
<keyword evidence="10" id="KW-0862">Zinc</keyword>
<keyword evidence="3" id="KW-0158">Chromosome</keyword>
<keyword evidence="6" id="KW-0949">S-adenosyl-L-methionine</keyword>
<dbReference type="InterPro" id="IPR019787">
    <property type="entry name" value="Znf_PHD-finger"/>
</dbReference>
<dbReference type="AlphaFoldDB" id="A0A3M7SGK8"/>
<evidence type="ECO:0000313" key="16">
    <source>
        <dbReference type="EMBL" id="RNA35014.1"/>
    </source>
</evidence>
<dbReference type="GO" id="GO:0005694">
    <property type="term" value="C:chromosome"/>
    <property type="evidence" value="ECO:0007669"/>
    <property type="project" value="UniProtKB-SubCell"/>
</dbReference>
<gene>
    <name evidence="16" type="ORF">BpHYR1_000647</name>
</gene>
<evidence type="ECO:0000256" key="8">
    <source>
        <dbReference type="ARBA" id="ARBA00022737"/>
    </source>
</evidence>
<dbReference type="OrthoDB" id="6053805at2759"/>
<dbReference type="InterPro" id="IPR055198">
    <property type="entry name" value="NSD_PHD"/>
</dbReference>
<dbReference type="SMART" id="SM00184">
    <property type="entry name" value="RING"/>
    <property type="match status" value="2"/>
</dbReference>
<organism evidence="16 17">
    <name type="scientific">Brachionus plicatilis</name>
    <name type="common">Marine rotifer</name>
    <name type="synonym">Brachionus muelleri</name>
    <dbReference type="NCBI Taxonomy" id="10195"/>
    <lineage>
        <taxon>Eukaryota</taxon>
        <taxon>Metazoa</taxon>
        <taxon>Spiralia</taxon>
        <taxon>Gnathifera</taxon>
        <taxon>Rotifera</taxon>
        <taxon>Eurotatoria</taxon>
        <taxon>Monogononta</taxon>
        <taxon>Pseudotrocha</taxon>
        <taxon>Ploima</taxon>
        <taxon>Brachionidae</taxon>
        <taxon>Brachionus</taxon>
    </lineage>
</organism>
<evidence type="ECO:0000259" key="15">
    <source>
        <dbReference type="PROSITE" id="PS50089"/>
    </source>
</evidence>
<keyword evidence="7" id="KW-0479">Metal-binding</keyword>
<dbReference type="SMART" id="SM00249">
    <property type="entry name" value="PHD"/>
    <property type="match status" value="3"/>
</dbReference>
<keyword evidence="17" id="KW-1185">Reference proteome</keyword>
<evidence type="ECO:0000256" key="13">
    <source>
        <dbReference type="SAM" id="MobiDB-lite"/>
    </source>
</evidence>
<evidence type="ECO:0000256" key="10">
    <source>
        <dbReference type="ARBA" id="ARBA00022833"/>
    </source>
</evidence>
<feature type="domain" description="PHD-type" evidence="14">
    <location>
        <begin position="116"/>
        <end position="162"/>
    </location>
</feature>
<proteinExistence type="predicted"/>
<dbReference type="InterPro" id="IPR013083">
    <property type="entry name" value="Znf_RING/FYVE/PHD"/>
</dbReference>
<dbReference type="STRING" id="10195.A0A3M7SGK8"/>
<feature type="domain" description="RING-type" evidence="15">
    <location>
        <begin position="166"/>
        <end position="220"/>
    </location>
</feature>
<evidence type="ECO:0000256" key="7">
    <source>
        <dbReference type="ARBA" id="ARBA00022723"/>
    </source>
</evidence>
<evidence type="ECO:0000256" key="3">
    <source>
        <dbReference type="ARBA" id="ARBA00022454"/>
    </source>
</evidence>
<evidence type="ECO:0000256" key="4">
    <source>
        <dbReference type="ARBA" id="ARBA00022603"/>
    </source>
</evidence>
<dbReference type="PROSITE" id="PS50016">
    <property type="entry name" value="ZF_PHD_2"/>
    <property type="match status" value="1"/>
</dbReference>
<accession>A0A3M7SGK8</accession>
<sequence>MVKHKQNKEEDIIPRVVGRPKSISSAVSSINSSISELVKDSQKKMKSNRTSTRKSLPNLKVKKRKNSDSDRDESSNEDELSDNNVPLNELEKNELIDDIDLEFAKLESPNQPFKKENICSVCEMPNFLIDCQGKCQHSFHLDCIGLSRPPSGAFLCEECQNDSHMCFLCKKSPSKENNVLTFKCSHNSCGKYFHLDCIKENRLFQKQDTNEQEFICPAHHCRTCFLELGMEKVSQASKARLIKCFRCPLSYHYGEHCPPAGSIILNSNFIICPAHFRPLKNNRGHFRLNVTWCFSCCKKDDLIGCNQCPAAYHAKCLENLNKSESLDEKESKTDPGSPASSKIKLDQLSPLSNSSSGTSNTLSSAKSHQIESNWTCEDCLLGKKPLNGQIVWAKNYTEFYKTRNEKIKIKINKSLKNFRKTLLFLLYYYLIDTYGGTLLRKISKIVFSNSEIKIRQNMVHL</sequence>
<protein>
    <submittedName>
        <fullName evidence="16">Histone-lysine N-H3 lysine-36 and H4 lysine-20 specific isoform X1</fullName>
    </submittedName>
</protein>
<dbReference type="InterPro" id="IPR011011">
    <property type="entry name" value="Znf_FYVE_PHD"/>
</dbReference>
<dbReference type="EMBL" id="REGN01001384">
    <property type="protein sequence ID" value="RNA35014.1"/>
    <property type="molecule type" value="Genomic_DNA"/>
</dbReference>
<dbReference type="PROSITE" id="PS50089">
    <property type="entry name" value="ZF_RING_2"/>
    <property type="match status" value="1"/>
</dbReference>
<evidence type="ECO:0000256" key="6">
    <source>
        <dbReference type="ARBA" id="ARBA00022691"/>
    </source>
</evidence>
<evidence type="ECO:0000256" key="9">
    <source>
        <dbReference type="ARBA" id="ARBA00022771"/>
    </source>
</evidence>
<dbReference type="CDD" id="cd15564">
    <property type="entry name" value="PHD1_NSD"/>
    <property type="match status" value="1"/>
</dbReference>
<dbReference type="GO" id="GO:0032259">
    <property type="term" value="P:methylation"/>
    <property type="evidence" value="ECO:0007669"/>
    <property type="project" value="UniProtKB-KW"/>
</dbReference>
<dbReference type="PROSITE" id="PS01359">
    <property type="entry name" value="ZF_PHD_1"/>
    <property type="match status" value="1"/>
</dbReference>
<dbReference type="InterPro" id="IPR059153">
    <property type="entry name" value="NSD_PHD-1st"/>
</dbReference>
<comment type="caution">
    <text evidence="16">The sequence shown here is derived from an EMBL/GenBank/DDBJ whole genome shotgun (WGS) entry which is preliminary data.</text>
</comment>
<dbReference type="Pfam" id="PF23004">
    <property type="entry name" value="PHDvar_NSD"/>
    <property type="match status" value="1"/>
</dbReference>
<dbReference type="SUPFAM" id="SSF57903">
    <property type="entry name" value="FYVE/PHD zinc finger"/>
    <property type="match status" value="2"/>
</dbReference>
<dbReference type="CDD" id="cd15565">
    <property type="entry name" value="PHD2_NSD"/>
    <property type="match status" value="1"/>
</dbReference>
<comment type="subcellular location">
    <subcellularLocation>
        <location evidence="2">Chromosome</location>
    </subcellularLocation>
    <subcellularLocation>
        <location evidence="1">Nucleus</location>
    </subcellularLocation>
</comment>
<dbReference type="Pfam" id="PF22908">
    <property type="entry name" value="PHD_NSD"/>
    <property type="match status" value="1"/>
</dbReference>
<feature type="compositionally biased region" description="Low complexity" evidence="13">
    <location>
        <begin position="22"/>
        <end position="35"/>
    </location>
</feature>
<feature type="region of interest" description="Disordered" evidence="13">
    <location>
        <begin position="1"/>
        <end position="87"/>
    </location>
</feature>
<dbReference type="Pfam" id="PF23011">
    <property type="entry name" value="PHD-1st_NSD"/>
    <property type="match status" value="1"/>
</dbReference>
<keyword evidence="11" id="KW-0539">Nucleus</keyword>
<dbReference type="GO" id="GO:0008168">
    <property type="term" value="F:methyltransferase activity"/>
    <property type="evidence" value="ECO:0007669"/>
    <property type="project" value="UniProtKB-KW"/>
</dbReference>
<name>A0A3M7SGK8_BRAPC</name>
<dbReference type="InterPro" id="IPR001965">
    <property type="entry name" value="Znf_PHD"/>
</dbReference>
<keyword evidence="9 12" id="KW-0863">Zinc-finger</keyword>
<evidence type="ECO:0000256" key="11">
    <source>
        <dbReference type="ARBA" id="ARBA00023242"/>
    </source>
</evidence>
<evidence type="ECO:0000256" key="1">
    <source>
        <dbReference type="ARBA" id="ARBA00004123"/>
    </source>
</evidence>
<keyword evidence="8" id="KW-0677">Repeat</keyword>
<dbReference type="InterPro" id="IPR050777">
    <property type="entry name" value="SET2_Histone-Lys_MeTrsfase"/>
</dbReference>
<keyword evidence="5" id="KW-0808">Transferase</keyword>
<evidence type="ECO:0000259" key="14">
    <source>
        <dbReference type="PROSITE" id="PS50016"/>
    </source>
</evidence>
<dbReference type="PANTHER" id="PTHR22884">
    <property type="entry name" value="SET DOMAIN PROTEINS"/>
    <property type="match status" value="1"/>
</dbReference>
<evidence type="ECO:0000256" key="2">
    <source>
        <dbReference type="ARBA" id="ARBA00004286"/>
    </source>
</evidence>
<evidence type="ECO:0000256" key="12">
    <source>
        <dbReference type="PROSITE-ProRule" id="PRU00175"/>
    </source>
</evidence>
<dbReference type="GO" id="GO:0008270">
    <property type="term" value="F:zinc ion binding"/>
    <property type="evidence" value="ECO:0007669"/>
    <property type="project" value="UniProtKB-KW"/>
</dbReference>
<keyword evidence="4" id="KW-0489">Methyltransferase</keyword>
<dbReference type="GO" id="GO:0005634">
    <property type="term" value="C:nucleus"/>
    <property type="evidence" value="ECO:0007669"/>
    <property type="project" value="UniProtKB-SubCell"/>
</dbReference>
<dbReference type="Proteomes" id="UP000276133">
    <property type="component" value="Unassembled WGS sequence"/>
</dbReference>
<evidence type="ECO:0000256" key="5">
    <source>
        <dbReference type="ARBA" id="ARBA00022679"/>
    </source>
</evidence>
<dbReference type="InterPro" id="IPR001841">
    <property type="entry name" value="Znf_RING"/>
</dbReference>
<evidence type="ECO:0000313" key="17">
    <source>
        <dbReference type="Proteomes" id="UP000276133"/>
    </source>
</evidence>
<dbReference type="InterPro" id="IPR019786">
    <property type="entry name" value="Zinc_finger_PHD-type_CS"/>
</dbReference>
<dbReference type="InterPro" id="IPR055197">
    <property type="entry name" value="PHDvar_NSD"/>
</dbReference>